<accession>A0ABN8MAY4</accession>
<evidence type="ECO:0000256" key="1">
    <source>
        <dbReference type="SAM" id="MobiDB-lite"/>
    </source>
</evidence>
<dbReference type="EMBL" id="CALNXI010000422">
    <property type="protein sequence ID" value="CAH3026809.1"/>
    <property type="molecule type" value="Genomic_DNA"/>
</dbReference>
<feature type="compositionally biased region" description="Acidic residues" evidence="1">
    <location>
        <begin position="226"/>
        <end position="260"/>
    </location>
</feature>
<protein>
    <submittedName>
        <fullName evidence="2">Uncharacterized protein</fullName>
    </submittedName>
</protein>
<feature type="compositionally biased region" description="Polar residues" evidence="1">
    <location>
        <begin position="75"/>
        <end position="89"/>
    </location>
</feature>
<evidence type="ECO:0000313" key="2">
    <source>
        <dbReference type="EMBL" id="CAH3026809.1"/>
    </source>
</evidence>
<proteinExistence type="predicted"/>
<keyword evidence="3" id="KW-1185">Reference proteome</keyword>
<dbReference type="Proteomes" id="UP001159427">
    <property type="component" value="Unassembled WGS sequence"/>
</dbReference>
<sequence>QNKKSCVPGSAYIKKILRFIDSHYKIGELFMEYLYGDYSTAITERCSFCSNKGWTSPVPMKRIPQPVPDPENPTHFKSVNDTPTTTGNGQPRVPDDFQPHANIKKMFSDGMLTTEEELQQFSEKLAVEPHLIKAYIAHLEDLKIQSGIRTRGRAEQKHKMNVNDVQNVWRICLARSRRVWRFKKLLESELNKYLKHYKLVCSGTKAEKIRRVSLHVLLGNHGQQEDTNEFTDEETKECGTEDDNEEIDISGDDESEEDIVLAELLSGPDSDQDTIATSSRERERYSIDESEKIWFVFQSDSDEEEFYGFD</sequence>
<gene>
    <name evidence="2" type="ORF">PEVE_00029993</name>
</gene>
<feature type="non-terminal residue" evidence="2">
    <location>
        <position position="1"/>
    </location>
</feature>
<feature type="region of interest" description="Disordered" evidence="1">
    <location>
        <begin position="59"/>
        <end position="97"/>
    </location>
</feature>
<name>A0ABN8MAY4_9CNID</name>
<comment type="caution">
    <text evidence="2">The sequence shown here is derived from an EMBL/GenBank/DDBJ whole genome shotgun (WGS) entry which is preliminary data.</text>
</comment>
<reference evidence="2 3" key="1">
    <citation type="submission" date="2022-05" db="EMBL/GenBank/DDBJ databases">
        <authorList>
            <consortium name="Genoscope - CEA"/>
            <person name="William W."/>
        </authorList>
    </citation>
    <scope>NUCLEOTIDE SEQUENCE [LARGE SCALE GENOMIC DNA]</scope>
</reference>
<feature type="region of interest" description="Disordered" evidence="1">
    <location>
        <begin position="223"/>
        <end position="283"/>
    </location>
</feature>
<organism evidence="2 3">
    <name type="scientific">Porites evermanni</name>
    <dbReference type="NCBI Taxonomy" id="104178"/>
    <lineage>
        <taxon>Eukaryota</taxon>
        <taxon>Metazoa</taxon>
        <taxon>Cnidaria</taxon>
        <taxon>Anthozoa</taxon>
        <taxon>Hexacorallia</taxon>
        <taxon>Scleractinia</taxon>
        <taxon>Fungiina</taxon>
        <taxon>Poritidae</taxon>
        <taxon>Porites</taxon>
    </lineage>
</organism>
<evidence type="ECO:0000313" key="3">
    <source>
        <dbReference type="Proteomes" id="UP001159427"/>
    </source>
</evidence>